<comment type="caution">
    <text evidence="3">The sequence shown here is derived from an EMBL/GenBank/DDBJ whole genome shotgun (WGS) entry which is preliminary data.</text>
</comment>
<feature type="region of interest" description="Disordered" evidence="1">
    <location>
        <begin position="193"/>
        <end position="217"/>
    </location>
</feature>
<dbReference type="Proteomes" id="UP000735302">
    <property type="component" value="Unassembled WGS sequence"/>
</dbReference>
<feature type="compositionally biased region" description="Polar residues" evidence="1">
    <location>
        <begin position="193"/>
        <end position="207"/>
    </location>
</feature>
<protein>
    <submittedName>
        <fullName evidence="3">Uncharacterized protein</fullName>
    </submittedName>
</protein>
<dbReference type="EMBL" id="BLXT01004995">
    <property type="protein sequence ID" value="GFO18798.1"/>
    <property type="molecule type" value="Genomic_DNA"/>
</dbReference>
<feature type="transmembrane region" description="Helical" evidence="2">
    <location>
        <begin position="34"/>
        <end position="55"/>
    </location>
</feature>
<evidence type="ECO:0000256" key="1">
    <source>
        <dbReference type="SAM" id="MobiDB-lite"/>
    </source>
</evidence>
<evidence type="ECO:0000313" key="4">
    <source>
        <dbReference type="Proteomes" id="UP000735302"/>
    </source>
</evidence>
<keyword evidence="2" id="KW-0812">Transmembrane</keyword>
<organism evidence="3 4">
    <name type="scientific">Plakobranchus ocellatus</name>
    <dbReference type="NCBI Taxonomy" id="259542"/>
    <lineage>
        <taxon>Eukaryota</taxon>
        <taxon>Metazoa</taxon>
        <taxon>Spiralia</taxon>
        <taxon>Lophotrochozoa</taxon>
        <taxon>Mollusca</taxon>
        <taxon>Gastropoda</taxon>
        <taxon>Heterobranchia</taxon>
        <taxon>Euthyneura</taxon>
        <taxon>Panpulmonata</taxon>
        <taxon>Sacoglossa</taxon>
        <taxon>Placobranchoidea</taxon>
        <taxon>Plakobranchidae</taxon>
        <taxon>Plakobranchus</taxon>
    </lineage>
</organism>
<dbReference type="AlphaFoldDB" id="A0AAV4BHZ1"/>
<sequence>MRRMRMVVMMIMIGRMRTMIIHDSVKDIGFVYSTWLPVTLAILVVFVLLICVFIIRRSYRKQRQKIVQVLQLLEPIPPKEGDCAYSETCKRRRGSLPEPPLNALNSSQPCHAKQSATSSSDEKSANSNTPLIIADQYHMVTELQNTDEKSPFICENKQHSDGAQPQQSHDLKYKSSLTGRAESYQIMGVDIQSSDGSRTQGVNTTPKVSVDDRNSVGNQGSFSQNIMIVNATNGKGINHLGENISLHGDAQKTLTKNASLGQNLQQQSGNTLNNQKCSSTGDENITDFKPVSNLSDQVLSSAANGTQNDFDLAYSDMNMVVQGQLGSQSPRNNPPTTVSTSQCSSLANTSASDTLNPYTTIGISGQTPLATDLSFSQTVPSDGSPRNPSIILPDSECASDAGHCPSHSKEPHNLTPFIYPASAIPGGSSDILNDANQTSHPNFDISFPESIQYTKIAPCHTWSSDYVPHA</sequence>
<evidence type="ECO:0000256" key="2">
    <source>
        <dbReference type="SAM" id="Phobius"/>
    </source>
</evidence>
<gene>
    <name evidence="3" type="ORF">PoB_004530300</name>
</gene>
<feature type="region of interest" description="Disordered" evidence="1">
    <location>
        <begin position="324"/>
        <end position="343"/>
    </location>
</feature>
<feature type="compositionally biased region" description="Polar residues" evidence="1">
    <location>
        <begin position="103"/>
        <end position="126"/>
    </location>
</feature>
<evidence type="ECO:0000313" key="3">
    <source>
        <dbReference type="EMBL" id="GFO18798.1"/>
    </source>
</evidence>
<name>A0AAV4BHZ1_9GAST</name>
<accession>A0AAV4BHZ1</accession>
<keyword evidence="2" id="KW-1133">Transmembrane helix</keyword>
<feature type="region of interest" description="Disordered" evidence="1">
    <location>
        <begin position="94"/>
        <end position="126"/>
    </location>
</feature>
<proteinExistence type="predicted"/>
<keyword evidence="4" id="KW-1185">Reference proteome</keyword>
<keyword evidence="2" id="KW-0472">Membrane</keyword>
<reference evidence="3 4" key="1">
    <citation type="journal article" date="2021" name="Elife">
        <title>Chloroplast acquisition without the gene transfer in kleptoplastic sea slugs, Plakobranchus ocellatus.</title>
        <authorList>
            <person name="Maeda T."/>
            <person name="Takahashi S."/>
            <person name="Yoshida T."/>
            <person name="Shimamura S."/>
            <person name="Takaki Y."/>
            <person name="Nagai Y."/>
            <person name="Toyoda A."/>
            <person name="Suzuki Y."/>
            <person name="Arimoto A."/>
            <person name="Ishii H."/>
            <person name="Satoh N."/>
            <person name="Nishiyama T."/>
            <person name="Hasebe M."/>
            <person name="Maruyama T."/>
            <person name="Minagawa J."/>
            <person name="Obokata J."/>
            <person name="Shigenobu S."/>
        </authorList>
    </citation>
    <scope>NUCLEOTIDE SEQUENCE [LARGE SCALE GENOMIC DNA]</scope>
</reference>